<dbReference type="Gene3D" id="3.30.300.30">
    <property type="match status" value="1"/>
</dbReference>
<dbReference type="InterPro" id="IPR025110">
    <property type="entry name" value="AMP-bd_C"/>
</dbReference>
<feature type="domain" description="AMP-dependent synthetase/ligase" evidence="1">
    <location>
        <begin position="27"/>
        <end position="371"/>
    </location>
</feature>
<dbReference type="PANTHER" id="PTHR45527:SF1">
    <property type="entry name" value="FATTY ACID SYNTHASE"/>
    <property type="match status" value="1"/>
</dbReference>
<feature type="domain" description="AMP-binding enzyme C-terminal" evidence="2">
    <location>
        <begin position="427"/>
        <end position="496"/>
    </location>
</feature>
<dbReference type="EMBL" id="JACHJH010000002">
    <property type="protein sequence ID" value="MBB4892342.1"/>
    <property type="molecule type" value="Genomic_DNA"/>
</dbReference>
<evidence type="ECO:0000313" key="3">
    <source>
        <dbReference type="EMBL" id="MBB4892342.1"/>
    </source>
</evidence>
<dbReference type="GO" id="GO:0005737">
    <property type="term" value="C:cytoplasm"/>
    <property type="evidence" value="ECO:0007669"/>
    <property type="project" value="TreeGrafter"/>
</dbReference>
<dbReference type="Gene3D" id="3.40.50.12780">
    <property type="entry name" value="N-terminal domain of ligase-like"/>
    <property type="match status" value="1"/>
</dbReference>
<keyword evidence="4" id="KW-1185">Reference proteome</keyword>
<reference evidence="3 4" key="1">
    <citation type="submission" date="2020-08" db="EMBL/GenBank/DDBJ databases">
        <title>Genomic Encyclopedia of Type Strains, Phase III (KMG-III): the genomes of soil and plant-associated and newly described type strains.</title>
        <authorList>
            <person name="Whitman W."/>
        </authorList>
    </citation>
    <scope>NUCLEOTIDE SEQUENCE [LARGE SCALE GENOMIC DNA]</scope>
    <source>
        <strain evidence="3 4">CECT 3266</strain>
    </source>
</reference>
<dbReference type="InterPro" id="IPR000873">
    <property type="entry name" value="AMP-dep_synth/lig_dom"/>
</dbReference>
<proteinExistence type="predicted"/>
<name>A0A7W7LM63_9ACTN</name>
<dbReference type="AlphaFoldDB" id="A0A7W7LM63"/>
<dbReference type="Pfam" id="PF13193">
    <property type="entry name" value="AMP-binding_C"/>
    <property type="match status" value="1"/>
</dbReference>
<dbReference type="InterPro" id="IPR042099">
    <property type="entry name" value="ANL_N_sf"/>
</dbReference>
<evidence type="ECO:0000259" key="2">
    <source>
        <dbReference type="Pfam" id="PF13193"/>
    </source>
</evidence>
<protein>
    <submittedName>
        <fullName evidence="3">Amino acid adenylation domain-containing protein</fullName>
    </submittedName>
</protein>
<accession>A0A7W7LM63</accession>
<comment type="caution">
    <text evidence="3">The sequence shown here is derived from an EMBL/GenBank/DDBJ whole genome shotgun (WGS) entry which is preliminary data.</text>
</comment>
<dbReference type="SUPFAM" id="SSF56801">
    <property type="entry name" value="Acetyl-CoA synthetase-like"/>
    <property type="match status" value="1"/>
</dbReference>
<dbReference type="GO" id="GO:0044550">
    <property type="term" value="P:secondary metabolite biosynthetic process"/>
    <property type="evidence" value="ECO:0007669"/>
    <property type="project" value="TreeGrafter"/>
</dbReference>
<dbReference type="Pfam" id="PF00501">
    <property type="entry name" value="AMP-binding"/>
    <property type="match status" value="1"/>
</dbReference>
<dbReference type="PANTHER" id="PTHR45527">
    <property type="entry name" value="NONRIBOSOMAL PEPTIDE SYNTHETASE"/>
    <property type="match status" value="1"/>
</dbReference>
<evidence type="ECO:0000259" key="1">
    <source>
        <dbReference type="Pfam" id="PF00501"/>
    </source>
</evidence>
<gene>
    <name evidence="3" type="ORF">FHS39_001353</name>
</gene>
<dbReference type="GO" id="GO:0043041">
    <property type="term" value="P:amino acid activation for nonribosomal peptide biosynthetic process"/>
    <property type="evidence" value="ECO:0007669"/>
    <property type="project" value="TreeGrafter"/>
</dbReference>
<sequence length="511" mass="55036">MTLTVENAVAGHPDGTAAAKLLHELLDTTAALRPQHVAVRDSKGSWTWQDLVAQSHAAAAWLRAQGVRPGDRVVVRLPNVRETVAMLYAASRCGAALVPISAEMKDFHLKAVIANCEPRLVVVVDGAGDKVRPLTGFPVHEIGTVWGELTDGASVPAEAHDPASPAVLIYTSGSTATPKGIICPHAQMSFAADAINRVLGYRNDDVVFVRVPLSFDYGLFQVLLCCLAGAELVLADGEADAKLHLLIRETGTTVLPLVPSLGGPLIRLAERDPRPTKLRMFTSTGAALEQRIIDGLWRCFPGARVVRMYGISECKRITVMPPAEDRERPGSSGRPLPGTRVAILDEDGNEVPAGSSGEITVTGPHVMAGYWRLPEITARTFRTDPATGVTRLHTGDYGRLDEDGYLYFEGRRDDMFKRKGMRVSTIEIEGAAMDIPGVRNAAALKPTADRDLMIFVEADGLAPQTVLRELAQRLEAVKVPSLCRVLDAFPLTANGKNAKQQLEAMLAEEAA</sequence>
<evidence type="ECO:0000313" key="4">
    <source>
        <dbReference type="Proteomes" id="UP000556084"/>
    </source>
</evidence>
<dbReference type="InterPro" id="IPR045851">
    <property type="entry name" value="AMP-bd_C_sf"/>
</dbReference>
<dbReference type="GO" id="GO:0031177">
    <property type="term" value="F:phosphopantetheine binding"/>
    <property type="evidence" value="ECO:0007669"/>
    <property type="project" value="TreeGrafter"/>
</dbReference>
<organism evidence="3 4">
    <name type="scientific">Streptomyces olivoverticillatus</name>
    <dbReference type="NCBI Taxonomy" id="66427"/>
    <lineage>
        <taxon>Bacteria</taxon>
        <taxon>Bacillati</taxon>
        <taxon>Actinomycetota</taxon>
        <taxon>Actinomycetes</taxon>
        <taxon>Kitasatosporales</taxon>
        <taxon>Streptomycetaceae</taxon>
        <taxon>Streptomyces</taxon>
    </lineage>
</organism>
<dbReference type="Proteomes" id="UP000556084">
    <property type="component" value="Unassembled WGS sequence"/>
</dbReference>